<evidence type="ECO:0000256" key="1">
    <source>
        <dbReference type="SAM" id="MobiDB-lite"/>
    </source>
</evidence>
<organism evidence="2 3">
    <name type="scientific">Clunio marinus</name>
    <dbReference type="NCBI Taxonomy" id="568069"/>
    <lineage>
        <taxon>Eukaryota</taxon>
        <taxon>Metazoa</taxon>
        <taxon>Ecdysozoa</taxon>
        <taxon>Arthropoda</taxon>
        <taxon>Hexapoda</taxon>
        <taxon>Insecta</taxon>
        <taxon>Pterygota</taxon>
        <taxon>Neoptera</taxon>
        <taxon>Endopterygota</taxon>
        <taxon>Diptera</taxon>
        <taxon>Nematocera</taxon>
        <taxon>Chironomoidea</taxon>
        <taxon>Chironomidae</taxon>
        <taxon>Clunio</taxon>
    </lineage>
</organism>
<reference evidence="2 3" key="1">
    <citation type="submission" date="2015-04" db="EMBL/GenBank/DDBJ databases">
        <authorList>
            <person name="Syromyatnikov M.Y."/>
            <person name="Popov V.N."/>
        </authorList>
    </citation>
    <scope>NUCLEOTIDE SEQUENCE [LARGE SCALE GENOMIC DNA]</scope>
</reference>
<evidence type="ECO:0000313" key="2">
    <source>
        <dbReference type="EMBL" id="CRK93771.1"/>
    </source>
</evidence>
<feature type="compositionally biased region" description="Polar residues" evidence="1">
    <location>
        <begin position="1"/>
        <end position="10"/>
    </location>
</feature>
<dbReference type="EMBL" id="CVRI01000038">
    <property type="protein sequence ID" value="CRK93771.1"/>
    <property type="molecule type" value="Genomic_DNA"/>
</dbReference>
<evidence type="ECO:0000313" key="3">
    <source>
        <dbReference type="Proteomes" id="UP000183832"/>
    </source>
</evidence>
<keyword evidence="3" id="KW-1185">Reference proteome</keyword>
<sequence>MPSKNVQRSKSNTKKAVENNSQIVQNKHHKTKPPTGVIKAPKVCPSGKRVDSNGTCRAVY</sequence>
<name>A0A1J1I0P5_9DIPT</name>
<dbReference type="AlphaFoldDB" id="A0A1J1I0P5"/>
<proteinExistence type="predicted"/>
<dbReference type="Proteomes" id="UP000183832">
    <property type="component" value="Unassembled WGS sequence"/>
</dbReference>
<protein>
    <submittedName>
        <fullName evidence="2">CLUMA_CG007299, isoform A</fullName>
    </submittedName>
</protein>
<accession>A0A1J1I0P5</accession>
<gene>
    <name evidence="2" type="ORF">CLUMA_CG007299</name>
</gene>
<feature type="region of interest" description="Disordered" evidence="1">
    <location>
        <begin position="1"/>
        <end position="60"/>
    </location>
</feature>